<evidence type="ECO:0000313" key="2">
    <source>
        <dbReference type="Proteomes" id="UP000222913"/>
    </source>
</evidence>
<dbReference type="EMBL" id="PEBM01000018">
    <property type="protein sequence ID" value="PHV58251.1"/>
    <property type="molecule type" value="Genomic_DNA"/>
</dbReference>
<accession>A0A2G3NXJ2</accession>
<sequence>MAQESSKIAKIHAVYIDSIVEIINQIEEPQKVTVPKFVAEWIESQKESFSDASAIDMYDNLTLDNNGGYYHEVWLWVIAHHYDFIKAWHDGYEEETDE</sequence>
<organism evidence="1 2">
    <name type="scientific">Streptococcus macedonicus</name>
    <name type="common">Streptococcus gallolyticus macedonicus</name>
    <dbReference type="NCBI Taxonomy" id="59310"/>
    <lineage>
        <taxon>Bacteria</taxon>
        <taxon>Bacillati</taxon>
        <taxon>Bacillota</taxon>
        <taxon>Bacilli</taxon>
        <taxon>Lactobacillales</taxon>
        <taxon>Streptococcaceae</taxon>
        <taxon>Streptococcus</taxon>
    </lineage>
</organism>
<dbReference type="Pfam" id="PF07852">
    <property type="entry name" value="DUF1642"/>
    <property type="match status" value="1"/>
</dbReference>
<gene>
    <name evidence="1" type="ORF">CS010_02270</name>
</gene>
<dbReference type="Proteomes" id="UP000222913">
    <property type="component" value="Unassembled WGS sequence"/>
</dbReference>
<protein>
    <recommendedName>
        <fullName evidence="3">DUF1642 domain-containing protein</fullName>
    </recommendedName>
</protein>
<proteinExistence type="predicted"/>
<evidence type="ECO:0000313" key="1">
    <source>
        <dbReference type="EMBL" id="PHV58251.1"/>
    </source>
</evidence>
<evidence type="ECO:0008006" key="3">
    <source>
        <dbReference type="Google" id="ProtNLM"/>
    </source>
</evidence>
<dbReference type="AlphaFoldDB" id="A0A2G3NXJ2"/>
<comment type="caution">
    <text evidence="1">The sequence shown here is derived from an EMBL/GenBank/DDBJ whole genome shotgun (WGS) entry which is preliminary data.</text>
</comment>
<name>A0A2G3NXJ2_STRMC</name>
<reference evidence="1 2" key="1">
    <citation type="submission" date="2017-10" db="EMBL/GenBank/DDBJ databases">
        <title>Whole-genome sequence of three Streptococcus macedonicus strains isolated from Italian cheeses of the Veneto region.</title>
        <authorList>
            <person name="Treu L."/>
            <person name="De Diego-Diaz B."/>
            <person name="Papadimitriou K."/>
            <person name="Tsakalidou E."/>
            <person name="Corich V."/>
            <person name="Giacomini A."/>
        </authorList>
    </citation>
    <scope>NUCLEOTIDE SEQUENCE [LARGE SCALE GENOMIC DNA]</scope>
    <source>
        <strain evidence="1 2">27MV</strain>
    </source>
</reference>
<dbReference type="InterPro" id="IPR012865">
    <property type="entry name" value="DUF1642"/>
</dbReference>